<evidence type="ECO:0000313" key="2">
    <source>
        <dbReference type="Proteomes" id="UP000005551"/>
    </source>
</evidence>
<dbReference type="SUPFAM" id="SSF48452">
    <property type="entry name" value="TPR-like"/>
    <property type="match status" value="1"/>
</dbReference>
<reference evidence="1 2" key="1">
    <citation type="submission" date="2012-05" db="EMBL/GenBank/DDBJ databases">
        <title>Genome sequence of Nitritalea halalkaliphila LW7.</title>
        <authorList>
            <person name="Jangir P.K."/>
            <person name="Singh A."/>
            <person name="Shivaji S."/>
            <person name="Sharma R."/>
        </authorList>
    </citation>
    <scope>NUCLEOTIDE SEQUENCE [LARGE SCALE GENOMIC DNA]</scope>
    <source>
        <strain evidence="1 2">LW7</strain>
    </source>
</reference>
<dbReference type="InterPro" id="IPR011990">
    <property type="entry name" value="TPR-like_helical_dom_sf"/>
</dbReference>
<protein>
    <submittedName>
        <fullName evidence="1">Uncharacterized protein</fullName>
    </submittedName>
</protein>
<organism evidence="1 2">
    <name type="scientific">Nitritalea halalkaliphila LW7</name>
    <dbReference type="NCBI Taxonomy" id="1189621"/>
    <lineage>
        <taxon>Bacteria</taxon>
        <taxon>Pseudomonadati</taxon>
        <taxon>Bacteroidota</taxon>
        <taxon>Cytophagia</taxon>
        <taxon>Cytophagales</taxon>
        <taxon>Cyclobacteriaceae</taxon>
        <taxon>Nitritalea</taxon>
    </lineage>
</organism>
<sequence>MNRLEQLHTFIAAEPAEPFNYYALALEYRSLQREEEALETFRLLLRDFPDYLPTYFHAAASLAEADALAEARSTYERGIALAESQGDAHALRELKQAFQNFIFEYE</sequence>
<keyword evidence="2" id="KW-1185">Reference proteome</keyword>
<evidence type="ECO:0000313" key="1">
    <source>
        <dbReference type="EMBL" id="EIM78123.1"/>
    </source>
</evidence>
<dbReference type="RefSeq" id="WP_009053766.1">
    <property type="nucleotide sequence ID" value="NZ_AJYA01000009.1"/>
</dbReference>
<dbReference type="AlphaFoldDB" id="I5C8H1"/>
<name>I5C8H1_9BACT</name>
<proteinExistence type="predicted"/>
<accession>I5C8H1</accession>
<dbReference type="Proteomes" id="UP000005551">
    <property type="component" value="Unassembled WGS sequence"/>
</dbReference>
<dbReference type="EMBL" id="AJYA01000009">
    <property type="protein sequence ID" value="EIM78123.1"/>
    <property type="molecule type" value="Genomic_DNA"/>
</dbReference>
<dbReference type="OrthoDB" id="1524733at2"/>
<dbReference type="Gene3D" id="1.25.40.10">
    <property type="entry name" value="Tetratricopeptide repeat domain"/>
    <property type="match status" value="1"/>
</dbReference>
<dbReference type="STRING" id="1189621.A3SI_05042"/>
<gene>
    <name evidence="1" type="ORF">A3SI_05042</name>
</gene>
<comment type="caution">
    <text evidence="1">The sequence shown here is derived from an EMBL/GenBank/DDBJ whole genome shotgun (WGS) entry which is preliminary data.</text>
</comment>